<keyword evidence="2" id="KW-1185">Reference proteome</keyword>
<comment type="caution">
    <text evidence="1">The sequence shown here is derived from an EMBL/GenBank/DDBJ whole genome shotgun (WGS) entry which is preliminary data.</text>
</comment>
<evidence type="ECO:0000313" key="2">
    <source>
        <dbReference type="Proteomes" id="UP001175271"/>
    </source>
</evidence>
<dbReference type="EMBL" id="JAUCMV010000001">
    <property type="protein sequence ID" value="KAK0425296.1"/>
    <property type="molecule type" value="Genomic_DNA"/>
</dbReference>
<reference evidence="1" key="1">
    <citation type="submission" date="2023-06" db="EMBL/GenBank/DDBJ databases">
        <title>Genomic analysis of the entomopathogenic nematode Steinernema hermaphroditum.</title>
        <authorList>
            <person name="Schwarz E.M."/>
            <person name="Heppert J.K."/>
            <person name="Baniya A."/>
            <person name="Schwartz H.T."/>
            <person name="Tan C.-H."/>
            <person name="Antoshechkin I."/>
            <person name="Sternberg P.W."/>
            <person name="Goodrich-Blair H."/>
            <person name="Dillman A.R."/>
        </authorList>
    </citation>
    <scope>NUCLEOTIDE SEQUENCE</scope>
    <source>
        <strain evidence="1">PS9179</strain>
        <tissue evidence="1">Whole animal</tissue>
    </source>
</reference>
<proteinExistence type="predicted"/>
<dbReference type="Proteomes" id="UP001175271">
    <property type="component" value="Unassembled WGS sequence"/>
</dbReference>
<accession>A0AA39M8B2</accession>
<evidence type="ECO:0000313" key="1">
    <source>
        <dbReference type="EMBL" id="KAK0425296.1"/>
    </source>
</evidence>
<organism evidence="1 2">
    <name type="scientific">Steinernema hermaphroditum</name>
    <dbReference type="NCBI Taxonomy" id="289476"/>
    <lineage>
        <taxon>Eukaryota</taxon>
        <taxon>Metazoa</taxon>
        <taxon>Ecdysozoa</taxon>
        <taxon>Nematoda</taxon>
        <taxon>Chromadorea</taxon>
        <taxon>Rhabditida</taxon>
        <taxon>Tylenchina</taxon>
        <taxon>Panagrolaimomorpha</taxon>
        <taxon>Strongyloidoidea</taxon>
        <taxon>Steinernematidae</taxon>
        <taxon>Steinernema</taxon>
    </lineage>
</organism>
<sequence>MPYGLQNQMNNTFMSSTTQSSTVFGSHELFHSSLTAVFGLFFVRSIDGAPSDAFPKIRKLTSSRRCPLICAIGKRRACDRRAHFSEPRRPDLALPDQFPSTLPPLQSFLRSPLTPLENRCLRVHRVIRVGSGRALP</sequence>
<name>A0AA39M8B2_9BILA</name>
<protein>
    <submittedName>
        <fullName evidence="1">Uncharacterized protein</fullName>
    </submittedName>
</protein>
<gene>
    <name evidence="1" type="ORF">QR680_009129</name>
</gene>
<dbReference type="AlphaFoldDB" id="A0AA39M8B2"/>